<sequence length="643" mass="74846">MKLFKEFRKQEVLVLLYRIFLAYFFYQIARFLFWFFNRGLIKIDSVSEYFSLAYHGIAFDTTAILYVNALFILLSLIPIVVNTRKGYQKFLLWLYFITNGIAYAMNFGDFVYFKFSQMRLTSAAIQVAKHENNMFRVFMASIIQNPFILLWFMMLMALWIFLYKKVKVKEQKPVKLVPYFIWSVLVLCTTAVLAVGGIRGDFKHSTRPINLVDANRFVKLPAQGNVVLNSTFSFLRTLNTNNFKEVYFVDQKFIDENIHPYKLYDRNVVDKPNIVIFIVESFGREYSGAFNKDKKIKDYVSYTPFIDSLANESLIFPNTFANGRQSIHGMSSVLAGIPSLTDAFTSSPYSNQKIQSIVSVCNDMGYDTSFYHGAPNGSMGFLGFGNILGFQHYFGKTEYNNDQDFDGIWAIWDEPFLQYFAKNVGKKQPFMATVFTASSHHPFKIPEKYQGKFKKGKIVMHEPIEYMDYAVRKYFETAKKQPWYHNTIFVFTGDHTNEMYYPEYEKAMNRFAVPLILYSPNPEYHLKGVNQELAQQIDIYPTLADLIGYNKKIRSWGRSLVSEKQYPPIIANSDGTVEQFIIGNYIYRFDGKQVVGIFSKDDLGLEKNLISQLKGNDEFARGEKVAKAWYQDYMDRVINRKLH</sequence>
<evidence type="ECO:0000256" key="8">
    <source>
        <dbReference type="PIRSR" id="PIRSR005091-3"/>
    </source>
</evidence>
<feature type="binding site" evidence="8">
    <location>
        <position position="495"/>
    </location>
    <ligand>
        <name>Mn(2+)</name>
        <dbReference type="ChEBI" id="CHEBI:29035"/>
    </ligand>
</feature>
<feature type="binding site" evidence="8">
    <location>
        <position position="280"/>
    </location>
    <ligand>
        <name>Mn(2+)</name>
        <dbReference type="ChEBI" id="CHEBI:29035"/>
    </ligand>
</feature>
<dbReference type="Gene3D" id="3.30.1120.80">
    <property type="match status" value="1"/>
</dbReference>
<organism evidence="11 12">
    <name type="scientific">Chryseobacterium endophyticum</name>
    <dbReference type="NCBI Taxonomy" id="1854762"/>
    <lineage>
        <taxon>Bacteria</taxon>
        <taxon>Pseudomonadati</taxon>
        <taxon>Bacteroidota</taxon>
        <taxon>Flavobacteriia</taxon>
        <taxon>Flavobacteriales</taxon>
        <taxon>Weeksellaceae</taxon>
        <taxon>Chryseobacterium group</taxon>
        <taxon>Chryseobacterium</taxon>
    </lineage>
</organism>
<evidence type="ECO:0000256" key="5">
    <source>
        <dbReference type="ARBA" id="ARBA00023136"/>
    </source>
</evidence>
<feature type="transmembrane region" description="Helical" evidence="9">
    <location>
        <begin position="56"/>
        <end position="80"/>
    </location>
</feature>
<evidence type="ECO:0000256" key="3">
    <source>
        <dbReference type="ARBA" id="ARBA00022692"/>
    </source>
</evidence>
<dbReference type="Gene3D" id="3.40.720.10">
    <property type="entry name" value="Alkaline Phosphatase, subunit A"/>
    <property type="match status" value="1"/>
</dbReference>
<evidence type="ECO:0000256" key="7">
    <source>
        <dbReference type="PIRSR" id="PIRSR005091-2"/>
    </source>
</evidence>
<dbReference type="PANTHER" id="PTHR47371:SF3">
    <property type="entry name" value="PHOSPHOGLYCEROL TRANSFERASE I"/>
    <property type="match status" value="1"/>
</dbReference>
<keyword evidence="3 9" id="KW-0812">Transmembrane</keyword>
<reference evidence="11 12" key="1">
    <citation type="submission" date="2024-04" db="EMBL/GenBank/DDBJ databases">
        <title>Genome sequencing and assembly of rice foliar adapted Chryseobacterium endophyticum OsEnb-ALM-A6.</title>
        <authorList>
            <person name="Kumar S."/>
            <person name="Javed M."/>
            <person name="Chouhan V."/>
            <person name="Charishma K."/>
            <person name="Patel A."/>
            <person name="Kumar M."/>
            <person name="Sahu K.P."/>
            <person name="Kumar A."/>
        </authorList>
    </citation>
    <scope>NUCLEOTIDE SEQUENCE [LARGE SCALE GENOMIC DNA]</scope>
    <source>
        <strain evidence="11 12">OsEnb-ALM-A6</strain>
    </source>
</reference>
<keyword evidence="7" id="KW-0464">Manganese</keyword>
<keyword evidence="12" id="KW-1185">Reference proteome</keyword>
<feature type="binding site" evidence="7">
    <location>
        <position position="440"/>
    </location>
    <ligand>
        <name>substrate</name>
    </ligand>
</feature>
<evidence type="ECO:0000256" key="9">
    <source>
        <dbReference type="SAM" id="Phobius"/>
    </source>
</evidence>
<dbReference type="PANTHER" id="PTHR47371">
    <property type="entry name" value="LIPOTEICHOIC ACID SYNTHASE"/>
    <property type="match status" value="1"/>
</dbReference>
<evidence type="ECO:0000313" key="11">
    <source>
        <dbReference type="EMBL" id="XAO74196.1"/>
    </source>
</evidence>
<comment type="subcellular location">
    <subcellularLocation>
        <location evidence="1">Cell membrane</location>
        <topology evidence="1">Multi-pass membrane protein</topology>
    </subcellularLocation>
</comment>
<gene>
    <name evidence="11" type="ORF">AAFP95_21555</name>
</gene>
<feature type="binding site" evidence="8">
    <location>
        <position position="494"/>
    </location>
    <ligand>
        <name>Mn(2+)</name>
        <dbReference type="ChEBI" id="CHEBI:29035"/>
    </ligand>
</feature>
<keyword evidence="4 9" id="KW-1133">Transmembrane helix</keyword>
<dbReference type="Pfam" id="PF00884">
    <property type="entry name" value="Sulfatase"/>
    <property type="match status" value="1"/>
</dbReference>
<keyword evidence="5 9" id="KW-0472">Membrane</keyword>
<dbReference type="AlphaFoldDB" id="A0AAU6WN58"/>
<dbReference type="InterPro" id="IPR017850">
    <property type="entry name" value="Alkaline_phosphatase_core_sf"/>
</dbReference>
<evidence type="ECO:0000256" key="1">
    <source>
        <dbReference type="ARBA" id="ARBA00004651"/>
    </source>
</evidence>
<evidence type="ECO:0000256" key="2">
    <source>
        <dbReference type="ARBA" id="ARBA00022475"/>
    </source>
</evidence>
<name>A0AAU6WN58_9FLAO</name>
<dbReference type="InterPro" id="IPR012160">
    <property type="entry name" value="LtaS-like"/>
</dbReference>
<dbReference type="Proteomes" id="UP001463665">
    <property type="component" value="Chromosome"/>
</dbReference>
<feature type="transmembrane region" description="Helical" evidence="9">
    <location>
        <begin position="92"/>
        <end position="113"/>
    </location>
</feature>
<feature type="active site" evidence="6">
    <location>
        <position position="326"/>
    </location>
</feature>
<evidence type="ECO:0000313" key="12">
    <source>
        <dbReference type="Proteomes" id="UP001463665"/>
    </source>
</evidence>
<evidence type="ECO:0000256" key="4">
    <source>
        <dbReference type="ARBA" id="ARBA00022989"/>
    </source>
</evidence>
<feature type="transmembrane region" description="Helical" evidence="9">
    <location>
        <begin position="12"/>
        <end position="36"/>
    </location>
</feature>
<protein>
    <submittedName>
        <fullName evidence="11">Sulfatase-like hydrolase/transferase</fullName>
    </submittedName>
</protein>
<keyword evidence="2" id="KW-1003">Cell membrane</keyword>
<proteinExistence type="predicted"/>
<dbReference type="InterPro" id="IPR050448">
    <property type="entry name" value="OpgB/LTA_synthase_biosynth"/>
</dbReference>
<dbReference type="GO" id="GO:0046872">
    <property type="term" value="F:metal ion binding"/>
    <property type="evidence" value="ECO:0007669"/>
    <property type="project" value="UniProtKB-KW"/>
</dbReference>
<dbReference type="InterPro" id="IPR000917">
    <property type="entry name" value="Sulfatase_N"/>
</dbReference>
<feature type="transmembrane region" description="Helical" evidence="9">
    <location>
        <begin position="176"/>
        <end position="198"/>
    </location>
</feature>
<evidence type="ECO:0000259" key="10">
    <source>
        <dbReference type="Pfam" id="PF00884"/>
    </source>
</evidence>
<feature type="transmembrane region" description="Helical" evidence="9">
    <location>
        <begin position="142"/>
        <end position="164"/>
    </location>
</feature>
<dbReference type="RefSeq" id="WP_345766427.1">
    <property type="nucleotide sequence ID" value="NZ_CP154834.1"/>
</dbReference>
<feature type="domain" description="Sulfatase N-terminal" evidence="10">
    <location>
        <begin position="272"/>
        <end position="549"/>
    </location>
</feature>
<dbReference type="GO" id="GO:0005886">
    <property type="term" value="C:plasma membrane"/>
    <property type="evidence" value="ECO:0007669"/>
    <property type="project" value="UniProtKB-SubCell"/>
</dbReference>
<dbReference type="PIRSF" id="PIRSF005091">
    <property type="entry name" value="Mmb_sulf_HI1246"/>
    <property type="match status" value="1"/>
</dbReference>
<keyword evidence="7" id="KW-0479">Metal-binding</keyword>
<accession>A0AAU6WN58</accession>
<dbReference type="CDD" id="cd16015">
    <property type="entry name" value="LTA_synthase"/>
    <property type="match status" value="1"/>
</dbReference>
<dbReference type="EMBL" id="CP154834">
    <property type="protein sequence ID" value="XAO74196.1"/>
    <property type="molecule type" value="Genomic_DNA"/>
</dbReference>
<dbReference type="SUPFAM" id="SSF53649">
    <property type="entry name" value="Alkaline phosphatase-like"/>
    <property type="match status" value="1"/>
</dbReference>
<evidence type="ECO:0000256" key="6">
    <source>
        <dbReference type="PIRSR" id="PIRSR005091-1"/>
    </source>
</evidence>